<evidence type="ECO:0000256" key="8">
    <source>
        <dbReference type="SAM" id="MobiDB-lite"/>
    </source>
</evidence>
<evidence type="ECO:0000256" key="1">
    <source>
        <dbReference type="ARBA" id="ARBA00001947"/>
    </source>
</evidence>
<dbReference type="PANTHER" id="PTHR42940:SF7">
    <property type="entry name" value="ALCOHOL DEHYDROGENASE-LIKE N-TERMINAL DOMAIN-CONTAINING PROTEIN"/>
    <property type="match status" value="1"/>
</dbReference>
<protein>
    <recommendedName>
        <fullName evidence="3">alcohol dehydrogenase</fullName>
        <ecNumber evidence="3">1.1.1.1</ecNumber>
    </recommendedName>
</protein>
<evidence type="ECO:0000256" key="4">
    <source>
        <dbReference type="ARBA" id="ARBA00022723"/>
    </source>
</evidence>
<dbReference type="InterPro" id="IPR002328">
    <property type="entry name" value="ADH_Zn_CS"/>
</dbReference>
<dbReference type="EMBL" id="BAABKB010000003">
    <property type="protein sequence ID" value="GAA5002988.1"/>
    <property type="molecule type" value="Genomic_DNA"/>
</dbReference>
<keyword evidence="5 7" id="KW-0862">Zinc</keyword>
<organism evidence="10 11">
    <name type="scientific">Streptomyces siamensis</name>
    <dbReference type="NCBI Taxonomy" id="1274986"/>
    <lineage>
        <taxon>Bacteria</taxon>
        <taxon>Bacillati</taxon>
        <taxon>Actinomycetota</taxon>
        <taxon>Actinomycetes</taxon>
        <taxon>Kitasatosporales</taxon>
        <taxon>Streptomycetaceae</taxon>
        <taxon>Streptomyces</taxon>
    </lineage>
</organism>
<evidence type="ECO:0000256" key="6">
    <source>
        <dbReference type="ARBA" id="ARBA00023002"/>
    </source>
</evidence>
<dbReference type="SMART" id="SM00829">
    <property type="entry name" value="PKS_ER"/>
    <property type="match status" value="1"/>
</dbReference>
<comment type="cofactor">
    <cofactor evidence="1 7">
        <name>Zn(2+)</name>
        <dbReference type="ChEBI" id="CHEBI:29105"/>
    </cofactor>
</comment>
<dbReference type="Pfam" id="PF08240">
    <property type="entry name" value="ADH_N"/>
    <property type="match status" value="1"/>
</dbReference>
<dbReference type="SUPFAM" id="SSF50129">
    <property type="entry name" value="GroES-like"/>
    <property type="match status" value="1"/>
</dbReference>
<evidence type="ECO:0000256" key="5">
    <source>
        <dbReference type="ARBA" id="ARBA00022833"/>
    </source>
</evidence>
<dbReference type="Pfam" id="PF00107">
    <property type="entry name" value="ADH_zinc_N"/>
    <property type="match status" value="1"/>
</dbReference>
<dbReference type="InterPro" id="IPR013154">
    <property type="entry name" value="ADH-like_N"/>
</dbReference>
<dbReference type="InterPro" id="IPR011032">
    <property type="entry name" value="GroES-like_sf"/>
</dbReference>
<evidence type="ECO:0000256" key="7">
    <source>
        <dbReference type="RuleBase" id="RU361277"/>
    </source>
</evidence>
<evidence type="ECO:0000313" key="10">
    <source>
        <dbReference type="EMBL" id="GAA5002988.1"/>
    </source>
</evidence>
<dbReference type="RefSeq" id="WP_345644368.1">
    <property type="nucleotide sequence ID" value="NZ_BAABKB010000003.1"/>
</dbReference>
<feature type="region of interest" description="Disordered" evidence="8">
    <location>
        <begin position="1"/>
        <end position="23"/>
    </location>
</feature>
<dbReference type="SUPFAM" id="SSF51735">
    <property type="entry name" value="NAD(P)-binding Rossmann-fold domains"/>
    <property type="match status" value="1"/>
</dbReference>
<keyword evidence="4 7" id="KW-0479">Metal-binding</keyword>
<name>A0ABP9IML2_9ACTN</name>
<evidence type="ECO:0000256" key="2">
    <source>
        <dbReference type="ARBA" id="ARBA00008072"/>
    </source>
</evidence>
<dbReference type="PROSITE" id="PS00059">
    <property type="entry name" value="ADH_ZINC"/>
    <property type="match status" value="1"/>
</dbReference>
<dbReference type="InterPro" id="IPR013149">
    <property type="entry name" value="ADH-like_C"/>
</dbReference>
<dbReference type="Gene3D" id="3.40.50.720">
    <property type="entry name" value="NAD(P)-binding Rossmann-like Domain"/>
    <property type="match status" value="1"/>
</dbReference>
<evidence type="ECO:0000256" key="3">
    <source>
        <dbReference type="ARBA" id="ARBA00013190"/>
    </source>
</evidence>
<evidence type="ECO:0000259" key="9">
    <source>
        <dbReference type="SMART" id="SM00829"/>
    </source>
</evidence>
<feature type="domain" description="Enoyl reductase (ER)" evidence="9">
    <location>
        <begin position="22"/>
        <end position="344"/>
    </location>
</feature>
<dbReference type="Gene3D" id="3.90.180.10">
    <property type="entry name" value="Medium-chain alcohol dehydrogenases, catalytic domain"/>
    <property type="match status" value="1"/>
</dbReference>
<proteinExistence type="inferred from homology"/>
<comment type="caution">
    <text evidence="10">The sequence shown here is derived from an EMBL/GenBank/DDBJ whole genome shotgun (WGS) entry which is preliminary data.</text>
</comment>
<accession>A0ABP9IML2</accession>
<dbReference type="EC" id="1.1.1.1" evidence="3"/>
<dbReference type="InterPro" id="IPR020843">
    <property type="entry name" value="ER"/>
</dbReference>
<dbReference type="Proteomes" id="UP001501759">
    <property type="component" value="Unassembled WGS sequence"/>
</dbReference>
<gene>
    <name evidence="10" type="ORF">GCM10023335_18540</name>
</gene>
<keyword evidence="11" id="KW-1185">Reference proteome</keyword>
<comment type="similarity">
    <text evidence="2 7">Belongs to the zinc-containing alcohol dehydrogenase family.</text>
</comment>
<evidence type="ECO:0000313" key="11">
    <source>
        <dbReference type="Proteomes" id="UP001501759"/>
    </source>
</evidence>
<dbReference type="InterPro" id="IPR036291">
    <property type="entry name" value="NAD(P)-bd_dom_sf"/>
</dbReference>
<sequence length="348" mass="35170">MSASTASASTGTLRAAQVSEPGGTPELAQVAAREPGPGSVRITVEACGVCHSDLLIASGALPGTTFPVTPGHEIAGRIDTLGENVTGWQVGDRVAVGWYGGSCGHCDACRSGDAVMCPELAVPGVAYPGGYADSVVVPAVALAAIPDELTAVEAAPLACAGVTVFNALRHTTAGPGDTVAVLGLGGLGHLGVQFAQKMGFDTVAIARGQEKRDLAHKLGAAHYIDSTAEDVAEALQALGGAKVVLATVTNADAMSATIDGLGRHGELAIVGISPEPLQVNGLQLLHGARKVYAHASGAAVDTQDTLRFAAQSGVRAWTEEVPLEETAAAVEKMTSGQARFRMVLTTGH</sequence>
<dbReference type="PANTHER" id="PTHR42940">
    <property type="entry name" value="ALCOHOL DEHYDROGENASE 1-RELATED"/>
    <property type="match status" value="1"/>
</dbReference>
<keyword evidence="6" id="KW-0560">Oxidoreductase</keyword>
<feature type="compositionally biased region" description="Low complexity" evidence="8">
    <location>
        <begin position="1"/>
        <end position="16"/>
    </location>
</feature>
<reference evidence="11" key="1">
    <citation type="journal article" date="2019" name="Int. J. Syst. Evol. Microbiol.">
        <title>The Global Catalogue of Microorganisms (GCM) 10K type strain sequencing project: providing services to taxonomists for standard genome sequencing and annotation.</title>
        <authorList>
            <consortium name="The Broad Institute Genomics Platform"/>
            <consortium name="The Broad Institute Genome Sequencing Center for Infectious Disease"/>
            <person name="Wu L."/>
            <person name="Ma J."/>
        </authorList>
    </citation>
    <scope>NUCLEOTIDE SEQUENCE [LARGE SCALE GENOMIC DNA]</scope>
    <source>
        <strain evidence="11">JCM 18409</strain>
    </source>
</reference>